<evidence type="ECO:0000256" key="2">
    <source>
        <dbReference type="ARBA" id="ARBA00023125"/>
    </source>
</evidence>
<protein>
    <submittedName>
        <fullName evidence="4">Putative HTH-type transcriptional regulator YisR</fullName>
    </submittedName>
</protein>
<name>A0A3G9J191_9BACL</name>
<dbReference type="PROSITE" id="PS00041">
    <property type="entry name" value="HTH_ARAC_FAMILY_1"/>
    <property type="match status" value="1"/>
</dbReference>
<evidence type="ECO:0000313" key="4">
    <source>
        <dbReference type="EMBL" id="BBH24950.1"/>
    </source>
</evidence>
<dbReference type="PANTHER" id="PTHR43280:SF2">
    <property type="entry name" value="HTH-TYPE TRANSCRIPTIONAL REGULATOR EXSA"/>
    <property type="match status" value="1"/>
</dbReference>
<keyword evidence="2" id="KW-0238">DNA-binding</keyword>
<dbReference type="RefSeq" id="WP_164523072.1">
    <property type="nucleotide sequence ID" value="NZ_AP019308.1"/>
</dbReference>
<keyword evidence="3" id="KW-0804">Transcription</keyword>
<organism evidence="4 5">
    <name type="scientific">Paenibacillus baekrokdamisoli</name>
    <dbReference type="NCBI Taxonomy" id="1712516"/>
    <lineage>
        <taxon>Bacteria</taxon>
        <taxon>Bacillati</taxon>
        <taxon>Bacillota</taxon>
        <taxon>Bacilli</taxon>
        <taxon>Bacillales</taxon>
        <taxon>Paenibacillaceae</taxon>
        <taxon>Paenibacillus</taxon>
    </lineage>
</organism>
<proteinExistence type="predicted"/>
<dbReference type="InterPro" id="IPR018060">
    <property type="entry name" value="HTH_AraC"/>
</dbReference>
<evidence type="ECO:0000256" key="3">
    <source>
        <dbReference type="ARBA" id="ARBA00023163"/>
    </source>
</evidence>
<reference evidence="4 5" key="1">
    <citation type="submission" date="2018-11" db="EMBL/GenBank/DDBJ databases">
        <title>Complete genome sequence of Paenibacillus baekrokdamisoli strain KCTC 33723.</title>
        <authorList>
            <person name="Kang S.W."/>
            <person name="Lee K.C."/>
            <person name="Kim K.K."/>
            <person name="Kim J.S."/>
            <person name="Kim D.S."/>
            <person name="Ko S.H."/>
            <person name="Yang S.H."/>
            <person name="Lee J.S."/>
        </authorList>
    </citation>
    <scope>NUCLEOTIDE SEQUENCE [LARGE SCALE GENOMIC DNA]</scope>
    <source>
        <strain evidence="4 5">KCTC 33723</strain>
    </source>
</reference>
<dbReference type="InterPro" id="IPR018062">
    <property type="entry name" value="HTH_AraC-typ_CS"/>
</dbReference>
<dbReference type="SUPFAM" id="SSF46689">
    <property type="entry name" value="Homeodomain-like"/>
    <property type="match status" value="1"/>
</dbReference>
<keyword evidence="5" id="KW-1185">Reference proteome</keyword>
<dbReference type="GO" id="GO:0003700">
    <property type="term" value="F:DNA-binding transcription factor activity"/>
    <property type="evidence" value="ECO:0007669"/>
    <property type="project" value="InterPro"/>
</dbReference>
<dbReference type="Gene3D" id="2.60.120.10">
    <property type="entry name" value="Jelly Rolls"/>
    <property type="match status" value="1"/>
</dbReference>
<dbReference type="Gene3D" id="1.10.10.60">
    <property type="entry name" value="Homeodomain-like"/>
    <property type="match status" value="1"/>
</dbReference>
<gene>
    <name evidence="4" type="primary">yisR</name>
    <name evidence="4" type="ORF">Back11_62950</name>
</gene>
<dbReference type="PROSITE" id="PS01124">
    <property type="entry name" value="HTH_ARAC_FAMILY_2"/>
    <property type="match status" value="1"/>
</dbReference>
<dbReference type="InterPro" id="IPR014710">
    <property type="entry name" value="RmlC-like_jellyroll"/>
</dbReference>
<dbReference type="AlphaFoldDB" id="A0A3G9J191"/>
<dbReference type="GO" id="GO:0043565">
    <property type="term" value="F:sequence-specific DNA binding"/>
    <property type="evidence" value="ECO:0007669"/>
    <property type="project" value="InterPro"/>
</dbReference>
<dbReference type="PANTHER" id="PTHR43280">
    <property type="entry name" value="ARAC-FAMILY TRANSCRIPTIONAL REGULATOR"/>
    <property type="match status" value="1"/>
</dbReference>
<dbReference type="SMART" id="SM00342">
    <property type="entry name" value="HTH_ARAC"/>
    <property type="match status" value="1"/>
</dbReference>
<dbReference type="Pfam" id="PF12833">
    <property type="entry name" value="HTH_18"/>
    <property type="match status" value="1"/>
</dbReference>
<dbReference type="KEGG" id="pbk:Back11_62950"/>
<dbReference type="EMBL" id="AP019308">
    <property type="protein sequence ID" value="BBH24950.1"/>
    <property type="molecule type" value="Genomic_DNA"/>
</dbReference>
<dbReference type="CDD" id="cd02208">
    <property type="entry name" value="cupin_RmlC-like"/>
    <property type="match status" value="1"/>
</dbReference>
<dbReference type="Pfam" id="PF02311">
    <property type="entry name" value="AraC_binding"/>
    <property type="match status" value="1"/>
</dbReference>
<dbReference type="SUPFAM" id="SSF51215">
    <property type="entry name" value="Regulatory protein AraC"/>
    <property type="match status" value="1"/>
</dbReference>
<dbReference type="InterPro" id="IPR037923">
    <property type="entry name" value="HTH-like"/>
</dbReference>
<evidence type="ECO:0000256" key="1">
    <source>
        <dbReference type="ARBA" id="ARBA00023015"/>
    </source>
</evidence>
<accession>A0A3G9J191</accession>
<evidence type="ECO:0000313" key="5">
    <source>
        <dbReference type="Proteomes" id="UP000275368"/>
    </source>
</evidence>
<dbReference type="InterPro" id="IPR009057">
    <property type="entry name" value="Homeodomain-like_sf"/>
</dbReference>
<keyword evidence="1" id="KW-0805">Transcription regulation</keyword>
<dbReference type="Proteomes" id="UP000275368">
    <property type="component" value="Chromosome"/>
</dbReference>
<sequence length="302" mass="35408">MSFFAMSRLTRLDVKWARNHAGNNHLLNKEHSNPNYEIIMVAAGPIYLQVESRKMELKSGDFLILKPWERHQSWKTTHSDANFFWVQFTADPLLGEKTLQFDDSEQHLQPQDLRTNNTNAVDQIILPQFCQNIKQFELLSLFEKLIQTLSHPKGYFRFRSSLLLSQILEMIANNLLSNKQHPLYIPDSFIIYRKLVELLDETYHANLDKEVIEEYMERTYEYLCQIFKKYSGTTIVKYTNMLRIQKAKFLMQDTSKSINQISEEVGVVDSLYFSKLFKKLEGCSPSEFRQQNVILGKSEASV</sequence>
<dbReference type="InterPro" id="IPR003313">
    <property type="entry name" value="AraC-bd"/>
</dbReference>